<comment type="caution">
    <text evidence="1">The sequence shown here is derived from an EMBL/GenBank/DDBJ whole genome shotgun (WGS) entry which is preliminary data.</text>
</comment>
<evidence type="ECO:0000313" key="2">
    <source>
        <dbReference type="Proteomes" id="UP000021108"/>
    </source>
</evidence>
<sequence>MSQFIVKTTYTSSQIRDFLKSYVDHDDTIFVAKIDLNDWASYNVEQKLVDPLKTTFF</sequence>
<dbReference type="EMBL" id="JEXD01000073">
    <property type="protein sequence ID" value="EXC04141.1"/>
    <property type="molecule type" value="Genomic_DNA"/>
</dbReference>
<evidence type="ECO:0000313" key="1">
    <source>
        <dbReference type="EMBL" id="EXC04141.1"/>
    </source>
</evidence>
<organism evidence="1 2">
    <name type="scientific">Acinetobacter baumannii 625974</name>
    <dbReference type="NCBI Taxonomy" id="1310607"/>
    <lineage>
        <taxon>Bacteria</taxon>
        <taxon>Pseudomonadati</taxon>
        <taxon>Pseudomonadota</taxon>
        <taxon>Gammaproteobacteria</taxon>
        <taxon>Moraxellales</taxon>
        <taxon>Moraxellaceae</taxon>
        <taxon>Acinetobacter</taxon>
        <taxon>Acinetobacter calcoaceticus/baumannii complex</taxon>
    </lineage>
</organism>
<dbReference type="AlphaFoldDB" id="A0A009QBZ4"/>
<dbReference type="PATRIC" id="fig|1310607.3.peg.3828"/>
<gene>
    <name evidence="1" type="ORF">J506_3964</name>
</gene>
<accession>A0A009QBZ4</accession>
<dbReference type="Proteomes" id="UP000021108">
    <property type="component" value="Unassembled WGS sequence"/>
</dbReference>
<proteinExistence type="predicted"/>
<protein>
    <submittedName>
        <fullName evidence="1">Uncharacterized protein</fullName>
    </submittedName>
</protein>
<name>A0A009QBZ4_ACIBA</name>
<reference evidence="1 2" key="1">
    <citation type="submission" date="2014-02" db="EMBL/GenBank/DDBJ databases">
        <title>Comparative genomics and transcriptomics to identify genetic mechanisms underlying the emergence of carbapenem resistant Acinetobacter baumannii (CRAb).</title>
        <authorList>
            <person name="Harris A.D."/>
            <person name="Johnson K.J."/>
            <person name="George J."/>
            <person name="Shefchek K."/>
            <person name="Daugherty S.C."/>
            <person name="Parankush S."/>
            <person name="Sadzewicz L."/>
            <person name="Tallon L."/>
            <person name="Sengamalay N."/>
            <person name="Hazen T.H."/>
            <person name="Rasko D.A."/>
        </authorList>
    </citation>
    <scope>NUCLEOTIDE SEQUENCE [LARGE SCALE GENOMIC DNA]</scope>
    <source>
        <strain evidence="1 2">625974</strain>
    </source>
</reference>